<proteinExistence type="predicted"/>
<dbReference type="AlphaFoldDB" id="A0A922MYJ3"/>
<protein>
    <submittedName>
        <fullName evidence="1">Uncharacterized protein</fullName>
    </submittedName>
</protein>
<sequence length="118" mass="13526">MSIKNKCCHVKPLQFQAQVTSCSTPTESRTLAEIISSVRLDHSYENTPKSLKNKLDRVKRASKMSQARIKVLSQNVKHMKITVSTLKFVIADLKQKKLGCDDCVYMLNQYDDFKPQTF</sequence>
<organism evidence="1 2">
    <name type="scientific">Spodoptera exigua</name>
    <name type="common">Beet armyworm</name>
    <name type="synonym">Noctua fulgens</name>
    <dbReference type="NCBI Taxonomy" id="7107"/>
    <lineage>
        <taxon>Eukaryota</taxon>
        <taxon>Metazoa</taxon>
        <taxon>Ecdysozoa</taxon>
        <taxon>Arthropoda</taxon>
        <taxon>Hexapoda</taxon>
        <taxon>Insecta</taxon>
        <taxon>Pterygota</taxon>
        <taxon>Neoptera</taxon>
        <taxon>Endopterygota</taxon>
        <taxon>Lepidoptera</taxon>
        <taxon>Glossata</taxon>
        <taxon>Ditrysia</taxon>
        <taxon>Noctuoidea</taxon>
        <taxon>Noctuidae</taxon>
        <taxon>Amphipyrinae</taxon>
        <taxon>Spodoptera</taxon>
    </lineage>
</organism>
<evidence type="ECO:0000313" key="1">
    <source>
        <dbReference type="EMBL" id="KAH9644820.1"/>
    </source>
</evidence>
<evidence type="ECO:0000313" key="2">
    <source>
        <dbReference type="Proteomes" id="UP000814243"/>
    </source>
</evidence>
<dbReference type="EMBL" id="JACEFF010000062">
    <property type="protein sequence ID" value="KAH9644820.1"/>
    <property type="molecule type" value="Genomic_DNA"/>
</dbReference>
<gene>
    <name evidence="1" type="ORF">HF086_007908</name>
</gene>
<dbReference type="Proteomes" id="UP000814243">
    <property type="component" value="Unassembled WGS sequence"/>
</dbReference>
<comment type="caution">
    <text evidence="1">The sequence shown here is derived from an EMBL/GenBank/DDBJ whole genome shotgun (WGS) entry which is preliminary data.</text>
</comment>
<accession>A0A922MYJ3</accession>
<name>A0A922MYJ3_SPOEX</name>
<reference evidence="1" key="1">
    <citation type="journal article" date="2021" name="G3 (Bethesda)">
        <title>Genome and transcriptome analysis of the beet armyworm Spodoptera exigua reveals targets for pest control. .</title>
        <authorList>
            <person name="Simon S."/>
            <person name="Breeschoten T."/>
            <person name="Jansen H.J."/>
            <person name="Dirks R.P."/>
            <person name="Schranz M.E."/>
            <person name="Ros V.I.D."/>
        </authorList>
    </citation>
    <scope>NUCLEOTIDE SEQUENCE</scope>
    <source>
        <strain evidence="1">TB_SE_WUR_2020</strain>
    </source>
</reference>